<organism evidence="2">
    <name type="scientific">Melampsora larici-populina (strain 98AG31 / pathotype 3-4-7)</name>
    <name type="common">Poplar leaf rust fungus</name>
    <dbReference type="NCBI Taxonomy" id="747676"/>
    <lineage>
        <taxon>Eukaryota</taxon>
        <taxon>Fungi</taxon>
        <taxon>Dikarya</taxon>
        <taxon>Basidiomycota</taxon>
        <taxon>Pucciniomycotina</taxon>
        <taxon>Pucciniomycetes</taxon>
        <taxon>Pucciniales</taxon>
        <taxon>Melampsoraceae</taxon>
        <taxon>Melampsora</taxon>
    </lineage>
</organism>
<keyword evidence="2" id="KW-1185">Reference proteome</keyword>
<dbReference type="RefSeq" id="XP_007409304.1">
    <property type="nucleotide sequence ID" value="XM_007409242.1"/>
</dbReference>
<gene>
    <name evidence="1" type="ORF">MELLADRAFT_62722</name>
</gene>
<name>F4RJZ0_MELLP</name>
<dbReference type="HOGENOM" id="CLU_097631_0_0_1"/>
<dbReference type="GeneID" id="18929954"/>
<dbReference type="VEuPathDB" id="FungiDB:MELLADRAFT_62722"/>
<evidence type="ECO:0000313" key="1">
    <source>
        <dbReference type="EMBL" id="EGG07397.1"/>
    </source>
</evidence>
<dbReference type="AlphaFoldDB" id="F4RJZ0"/>
<sequence length="211" mass="23847">MGYPAIMTATVPTTAEAVCFWGNDFMPWYSNSTEIVLEDVIPEPIKVYGHVIPPDRLRANRTYQISGPFGQDSNTGEGMITFGSDTQTFLGFDHPEREAVAGRAMINGIGQVLDVHFDDVVNQGGLWNLTVNLQHEYYDPVQQKVIEFPITYSFGYMTPASFEWKHIYSGSTMWVHGSVVAKDADSHRLIVQARFPRYSDRSFNHSLRITM</sequence>
<dbReference type="InParanoid" id="F4RJZ0"/>
<accession>F4RJZ0</accession>
<dbReference type="Proteomes" id="UP000001072">
    <property type="component" value="Unassembled WGS sequence"/>
</dbReference>
<dbReference type="KEGG" id="mlr:MELLADRAFT_62722"/>
<reference evidence="2" key="1">
    <citation type="journal article" date="2011" name="Proc. Natl. Acad. Sci. U.S.A.">
        <title>Obligate biotrophy features unraveled by the genomic analysis of rust fungi.</title>
        <authorList>
            <person name="Duplessis S."/>
            <person name="Cuomo C.A."/>
            <person name="Lin Y.-C."/>
            <person name="Aerts A."/>
            <person name="Tisserant E."/>
            <person name="Veneault-Fourrey C."/>
            <person name="Joly D.L."/>
            <person name="Hacquard S."/>
            <person name="Amselem J."/>
            <person name="Cantarel B.L."/>
            <person name="Chiu R."/>
            <person name="Coutinho P.M."/>
            <person name="Feau N."/>
            <person name="Field M."/>
            <person name="Frey P."/>
            <person name="Gelhaye E."/>
            <person name="Goldberg J."/>
            <person name="Grabherr M.G."/>
            <person name="Kodira C.D."/>
            <person name="Kohler A."/>
            <person name="Kuees U."/>
            <person name="Lindquist E.A."/>
            <person name="Lucas S.M."/>
            <person name="Mago R."/>
            <person name="Mauceli E."/>
            <person name="Morin E."/>
            <person name="Murat C."/>
            <person name="Pangilinan J.L."/>
            <person name="Park R."/>
            <person name="Pearson M."/>
            <person name="Quesneville H."/>
            <person name="Rouhier N."/>
            <person name="Sakthikumar S."/>
            <person name="Salamov A.A."/>
            <person name="Schmutz J."/>
            <person name="Selles B."/>
            <person name="Shapiro H."/>
            <person name="Tanguay P."/>
            <person name="Tuskan G.A."/>
            <person name="Henrissat B."/>
            <person name="Van de Peer Y."/>
            <person name="Rouze P."/>
            <person name="Ellis J.G."/>
            <person name="Dodds P.N."/>
            <person name="Schein J.E."/>
            <person name="Zhong S."/>
            <person name="Hamelin R.C."/>
            <person name="Grigoriev I.V."/>
            <person name="Szabo L.J."/>
            <person name="Martin F."/>
        </authorList>
    </citation>
    <scope>NUCLEOTIDE SEQUENCE [LARGE SCALE GENOMIC DNA]</scope>
    <source>
        <strain evidence="2">98AG31 / pathotype 3-4-7</strain>
    </source>
</reference>
<protein>
    <submittedName>
        <fullName evidence="1">Uncharacterized protein</fullName>
    </submittedName>
</protein>
<dbReference type="EMBL" id="GL883104">
    <property type="protein sequence ID" value="EGG07397.1"/>
    <property type="molecule type" value="Genomic_DNA"/>
</dbReference>
<proteinExistence type="predicted"/>
<evidence type="ECO:0000313" key="2">
    <source>
        <dbReference type="Proteomes" id="UP000001072"/>
    </source>
</evidence>
<dbReference type="OrthoDB" id="10401530at2759"/>